<feature type="region of interest" description="Disordered" evidence="4">
    <location>
        <begin position="1"/>
        <end position="144"/>
    </location>
</feature>
<dbReference type="AlphaFoldDB" id="A0A2N3MYU0"/>
<dbReference type="InterPro" id="IPR019775">
    <property type="entry name" value="WD40_repeat_CS"/>
</dbReference>
<evidence type="ECO:0000313" key="6">
    <source>
        <dbReference type="EMBL" id="PKS05340.1"/>
    </source>
</evidence>
<dbReference type="PROSITE" id="PS50082">
    <property type="entry name" value="WD_REPEATS_2"/>
    <property type="match status" value="2"/>
</dbReference>
<protein>
    <recommendedName>
        <fullName evidence="5">CTLH domain-containing protein</fullName>
    </recommendedName>
</protein>
<dbReference type="PROSITE" id="PS50294">
    <property type="entry name" value="WD_REPEATS_REGION"/>
    <property type="match status" value="2"/>
</dbReference>
<organism evidence="6 7">
    <name type="scientific">Lomentospora prolificans</name>
    <dbReference type="NCBI Taxonomy" id="41688"/>
    <lineage>
        <taxon>Eukaryota</taxon>
        <taxon>Fungi</taxon>
        <taxon>Dikarya</taxon>
        <taxon>Ascomycota</taxon>
        <taxon>Pezizomycotina</taxon>
        <taxon>Sordariomycetes</taxon>
        <taxon>Hypocreomycetidae</taxon>
        <taxon>Microascales</taxon>
        <taxon>Microascaceae</taxon>
        <taxon>Lomentospora</taxon>
    </lineage>
</organism>
<reference evidence="6 7" key="1">
    <citation type="journal article" date="2017" name="G3 (Bethesda)">
        <title>First Draft Genome Sequence of the Pathogenic Fungus Lomentospora prolificans (Formerly Scedosporium prolificans).</title>
        <authorList>
            <person name="Luo R."/>
            <person name="Zimin A."/>
            <person name="Workman R."/>
            <person name="Fan Y."/>
            <person name="Pertea G."/>
            <person name="Grossman N."/>
            <person name="Wear M.P."/>
            <person name="Jia B."/>
            <person name="Miller H."/>
            <person name="Casadevall A."/>
            <person name="Timp W."/>
            <person name="Zhang S.X."/>
            <person name="Salzberg S.L."/>
        </authorList>
    </citation>
    <scope>NUCLEOTIDE SEQUENCE [LARGE SCALE GENOMIC DNA]</scope>
    <source>
        <strain evidence="6 7">JHH-5317</strain>
    </source>
</reference>
<feature type="compositionally biased region" description="Polar residues" evidence="4">
    <location>
        <begin position="119"/>
        <end position="137"/>
    </location>
</feature>
<dbReference type="InterPro" id="IPR001680">
    <property type="entry name" value="WD40_rpt"/>
</dbReference>
<dbReference type="Pfam" id="PF21889">
    <property type="entry name" value="TPR1-like_2nd"/>
    <property type="match status" value="1"/>
</dbReference>
<evidence type="ECO:0000256" key="4">
    <source>
        <dbReference type="SAM" id="MobiDB-lite"/>
    </source>
</evidence>
<dbReference type="InterPro" id="IPR036322">
    <property type="entry name" value="WD40_repeat_dom_sf"/>
</dbReference>
<dbReference type="InterPro" id="IPR054080">
    <property type="entry name" value="TPR1-like_2nd"/>
</dbReference>
<keyword evidence="1 3" id="KW-0853">WD repeat</keyword>
<feature type="repeat" description="WD" evidence="3">
    <location>
        <begin position="412"/>
        <end position="453"/>
    </location>
</feature>
<dbReference type="GO" id="GO:0034657">
    <property type="term" value="C:GID complex"/>
    <property type="evidence" value="ECO:0007669"/>
    <property type="project" value="TreeGrafter"/>
</dbReference>
<evidence type="ECO:0000256" key="3">
    <source>
        <dbReference type="PROSITE-ProRule" id="PRU00221"/>
    </source>
</evidence>
<keyword evidence="2" id="KW-0677">Repeat</keyword>
<dbReference type="GO" id="GO:0043161">
    <property type="term" value="P:proteasome-mediated ubiquitin-dependent protein catabolic process"/>
    <property type="evidence" value="ECO:0007669"/>
    <property type="project" value="TreeGrafter"/>
</dbReference>
<dbReference type="PANTHER" id="PTHR22838">
    <property type="entry name" value="WD REPEAT PROTEIN 26-RELATED"/>
    <property type="match status" value="1"/>
</dbReference>
<feature type="compositionally biased region" description="Polar residues" evidence="4">
    <location>
        <begin position="65"/>
        <end position="76"/>
    </location>
</feature>
<dbReference type="PROSITE" id="PS50897">
    <property type="entry name" value="CTLH"/>
    <property type="match status" value="1"/>
</dbReference>
<feature type="domain" description="CTLH" evidence="5">
    <location>
        <begin position="185"/>
        <end position="255"/>
    </location>
</feature>
<gene>
    <name evidence="6" type="ORF">jhhlp_008714</name>
</gene>
<dbReference type="Pfam" id="PF00400">
    <property type="entry name" value="WD40"/>
    <property type="match status" value="3"/>
</dbReference>
<dbReference type="SMART" id="SM00320">
    <property type="entry name" value="WD40"/>
    <property type="match status" value="7"/>
</dbReference>
<feature type="compositionally biased region" description="Polar residues" evidence="4">
    <location>
        <begin position="91"/>
        <end position="105"/>
    </location>
</feature>
<dbReference type="InParanoid" id="A0A2N3MYU0"/>
<dbReference type="Proteomes" id="UP000233524">
    <property type="component" value="Unassembled WGS sequence"/>
</dbReference>
<evidence type="ECO:0000259" key="5">
    <source>
        <dbReference type="PROSITE" id="PS50897"/>
    </source>
</evidence>
<dbReference type="SUPFAM" id="SSF50978">
    <property type="entry name" value="WD40 repeat-like"/>
    <property type="match status" value="1"/>
</dbReference>
<comment type="caution">
    <text evidence="6">The sequence shown here is derived from an EMBL/GenBank/DDBJ whole genome shotgun (WGS) entry which is preliminary data.</text>
</comment>
<evidence type="ECO:0000256" key="2">
    <source>
        <dbReference type="ARBA" id="ARBA00022737"/>
    </source>
</evidence>
<proteinExistence type="predicted"/>
<evidence type="ECO:0000313" key="7">
    <source>
        <dbReference type="Proteomes" id="UP000233524"/>
    </source>
</evidence>
<dbReference type="InterPro" id="IPR015943">
    <property type="entry name" value="WD40/YVTN_repeat-like_dom_sf"/>
</dbReference>
<dbReference type="STRING" id="41688.A0A2N3MYU0"/>
<dbReference type="Pfam" id="PF23627">
    <property type="entry name" value="LisH_WDR26"/>
    <property type="match status" value="1"/>
</dbReference>
<feature type="non-terminal residue" evidence="6">
    <location>
        <position position="1"/>
    </location>
</feature>
<name>A0A2N3MYU0_9PEZI</name>
<evidence type="ECO:0000256" key="1">
    <source>
        <dbReference type="ARBA" id="ARBA00022574"/>
    </source>
</evidence>
<dbReference type="EMBL" id="NLAX01001623">
    <property type="protein sequence ID" value="PKS05340.1"/>
    <property type="molecule type" value="Genomic_DNA"/>
</dbReference>
<feature type="repeat" description="WD" evidence="3">
    <location>
        <begin position="624"/>
        <end position="657"/>
    </location>
</feature>
<dbReference type="OrthoDB" id="972532at2759"/>
<accession>A0A2N3MYU0</accession>
<dbReference type="PROSITE" id="PS00678">
    <property type="entry name" value="WD_REPEATS_1"/>
    <property type="match status" value="1"/>
</dbReference>
<dbReference type="InterPro" id="IPR051350">
    <property type="entry name" value="WD_repeat-ST_regulator"/>
</dbReference>
<feature type="non-terminal residue" evidence="6">
    <location>
        <position position="687"/>
    </location>
</feature>
<sequence>IRSLGVPRPDSASPTSTIASNQPSRQVLGRRRRAPSSDPDDNDGNSSPHDSDCIPEQSPRRRLSAQATVQPSPSTTSEEHRPKRRRGDNMSGETGESRASNGATLRSSPGSASPARRNTLANNGTPGRNKSAVNGSSRADRDGVPVTYFGHDREEVTRLLIQALSGMGYQSIAKSLSEESGYELENTTVAAFRSAILRGSWTEAEQLLSRAVVVGEPGATANGLLLAPGSDRTLMRFWMRQQKFLEHLERRETPRALSVLRSELTPLQCDTTRVHFLSTLLMCQSIDDLKARAEWDGAEGTSRQTLLSELSKCISPSVMLPDNRLAGLLQQVKQRQIDTCLYHTSAASPSLYSDHHCDKAGFPSEVAITLTDLEGEVWQIQFSHSGDRLAACGSKSEVIVWHVPDFGVATVLRHDEGQICNLSWSPDDSHLVTCSRDNYARIWDTKTWTLLKHLDPCEDPVVGCVWAPDGKSFTLGTLDKTRGLRTFNLSGDSIHNWGRKHRTQDICGSRDGRWLVAIDEQRKLHVYNGNTRELEYELELHALPTSVSISEDCRHLLVNKKDGEAQLIDLVTRKLVHKFLGHTGGECLIRASFGGANESFVMSGSEDGNVWVWHKKTGAAVERLSGHHPRSNSVAWNPSDPSMLASCGDDGKVKIWSNKARGQELQAIYKQLRQQNNYNGWRNHDDA</sequence>
<feature type="compositionally biased region" description="Low complexity" evidence="4">
    <location>
        <begin position="106"/>
        <end position="117"/>
    </location>
</feature>
<dbReference type="PANTHER" id="PTHR22838:SF0">
    <property type="entry name" value="WD REPEAT-CONTAINING PROTEIN 26"/>
    <property type="match status" value="1"/>
</dbReference>
<dbReference type="InterPro" id="IPR006595">
    <property type="entry name" value="CTLH_C"/>
</dbReference>
<keyword evidence="7" id="KW-1185">Reference proteome</keyword>
<dbReference type="VEuPathDB" id="FungiDB:jhhlp_008714"/>
<feature type="compositionally biased region" description="Polar residues" evidence="4">
    <location>
        <begin position="12"/>
        <end position="25"/>
    </location>
</feature>
<dbReference type="Gene3D" id="2.130.10.10">
    <property type="entry name" value="YVTN repeat-like/Quinoprotein amine dehydrogenase"/>
    <property type="match status" value="1"/>
</dbReference>